<dbReference type="PANTHER" id="PTHR43685">
    <property type="entry name" value="GLYCOSYLTRANSFERASE"/>
    <property type="match status" value="1"/>
</dbReference>
<accession>A0A087BBC3</accession>
<dbReference type="InterPro" id="IPR050834">
    <property type="entry name" value="Glycosyltransf_2"/>
</dbReference>
<dbReference type="CDD" id="cd04196">
    <property type="entry name" value="GT_2_like_d"/>
    <property type="match status" value="1"/>
</dbReference>
<dbReference type="STRING" id="1692.BMAGN_0282"/>
<dbReference type="Gene3D" id="3.90.550.10">
    <property type="entry name" value="Spore Coat Polysaccharide Biosynthesis Protein SpsA, Chain A"/>
    <property type="match status" value="1"/>
</dbReference>
<dbReference type="Pfam" id="PF00535">
    <property type="entry name" value="Glycos_transf_2"/>
    <property type="match status" value="1"/>
</dbReference>
<gene>
    <name evidence="2" type="ORF">BMAGN_0282</name>
</gene>
<evidence type="ECO:0000313" key="3">
    <source>
        <dbReference type="Proteomes" id="UP000029052"/>
    </source>
</evidence>
<dbReference type="PANTHER" id="PTHR43685:SF11">
    <property type="entry name" value="GLYCOSYLTRANSFERASE TAGX-RELATED"/>
    <property type="match status" value="1"/>
</dbReference>
<dbReference type="SUPFAM" id="SSF53448">
    <property type="entry name" value="Nucleotide-diphospho-sugar transferases"/>
    <property type="match status" value="1"/>
</dbReference>
<keyword evidence="3" id="KW-1185">Reference proteome</keyword>
<reference evidence="2 3" key="1">
    <citation type="submission" date="2014-03" db="EMBL/GenBank/DDBJ databases">
        <title>Genomics of Bifidobacteria.</title>
        <authorList>
            <person name="Ventura M."/>
            <person name="Milani C."/>
            <person name="Lugli G.A."/>
        </authorList>
    </citation>
    <scope>NUCLEOTIDE SEQUENCE [LARGE SCALE GENOMIC DNA]</scope>
    <source>
        <strain evidence="2 3">LMG 11591</strain>
    </source>
</reference>
<organism evidence="2 3">
    <name type="scientific">Bifidobacterium magnum</name>
    <dbReference type="NCBI Taxonomy" id="1692"/>
    <lineage>
        <taxon>Bacteria</taxon>
        <taxon>Bacillati</taxon>
        <taxon>Actinomycetota</taxon>
        <taxon>Actinomycetes</taxon>
        <taxon>Bifidobacteriales</taxon>
        <taxon>Bifidobacteriaceae</taxon>
        <taxon>Bifidobacterium</taxon>
    </lineage>
</organism>
<dbReference type="GO" id="GO:0016740">
    <property type="term" value="F:transferase activity"/>
    <property type="evidence" value="ECO:0007669"/>
    <property type="project" value="UniProtKB-KW"/>
</dbReference>
<dbReference type="InterPro" id="IPR001173">
    <property type="entry name" value="Glyco_trans_2-like"/>
</dbReference>
<feature type="domain" description="Glycosyltransferase 2-like" evidence="1">
    <location>
        <begin position="8"/>
        <end position="116"/>
    </location>
</feature>
<protein>
    <submittedName>
        <fullName evidence="2">Glycosyl transferase family 2</fullName>
    </submittedName>
</protein>
<dbReference type="EMBL" id="JGZB01000004">
    <property type="protein sequence ID" value="KFI68323.1"/>
    <property type="molecule type" value="Genomic_DNA"/>
</dbReference>
<dbReference type="eggNOG" id="COG0463">
    <property type="taxonomic scope" value="Bacteria"/>
</dbReference>
<sequence length="306" mass="35163">MYGDTVDILLASYNGADYIAAQIQSIQRQDYKNWRLLISDDCSSDDTLNIIKKYSEDDDRIVIVSSGKKFGSACSNFISMLKYAKNKFVFFCDQDDVWLPDKISSFIAKAQENNSDKPLLLYSDLIVTDESLNEISPSYYDYMKIDYAQTDLNQLLAQNVVTGCAMMVNQALIQLVRGRIDPKRIVMHDWMLALVASTCGCIEYVRKPYNLYRQHGDNSVGASKYNIISLLLKDNRRSIEGSISQAKILLDNFHERMTAEQISMLEEYVSIPERNRLCRVLTLFKYKIFKGNLSRLLGQIFFIFIL</sequence>
<evidence type="ECO:0000259" key="1">
    <source>
        <dbReference type="Pfam" id="PF00535"/>
    </source>
</evidence>
<dbReference type="Proteomes" id="UP000029052">
    <property type="component" value="Unassembled WGS sequence"/>
</dbReference>
<comment type="caution">
    <text evidence="2">The sequence shown here is derived from an EMBL/GenBank/DDBJ whole genome shotgun (WGS) entry which is preliminary data.</text>
</comment>
<evidence type="ECO:0000313" key="2">
    <source>
        <dbReference type="EMBL" id="KFI68323.1"/>
    </source>
</evidence>
<proteinExistence type="predicted"/>
<dbReference type="AlphaFoldDB" id="A0A087BBC3"/>
<keyword evidence="2" id="KW-0808">Transferase</keyword>
<name>A0A087BBC3_9BIFI</name>
<dbReference type="InterPro" id="IPR029044">
    <property type="entry name" value="Nucleotide-diphossugar_trans"/>
</dbReference>